<comment type="caution">
    <text evidence="1">The sequence shown here is derived from an EMBL/GenBank/DDBJ whole genome shotgun (WGS) entry which is preliminary data.</text>
</comment>
<organism evidence="1 2">
    <name type="scientific">Actinotalea ferrariae CF5-4</name>
    <dbReference type="NCBI Taxonomy" id="948458"/>
    <lineage>
        <taxon>Bacteria</taxon>
        <taxon>Bacillati</taxon>
        <taxon>Actinomycetota</taxon>
        <taxon>Actinomycetes</taxon>
        <taxon>Micrococcales</taxon>
        <taxon>Cellulomonadaceae</taxon>
        <taxon>Actinotalea</taxon>
    </lineage>
</organism>
<reference evidence="1 2" key="1">
    <citation type="submission" date="2014-01" db="EMBL/GenBank/DDBJ databases">
        <title>Actinotalea ferrariae CF5-4.</title>
        <authorList>
            <person name="Chen F."/>
            <person name="Li Y."/>
            <person name="Wang G."/>
        </authorList>
    </citation>
    <scope>NUCLEOTIDE SEQUENCE [LARGE SCALE GENOMIC DNA]</scope>
    <source>
        <strain evidence="1 2">CF5-4</strain>
    </source>
</reference>
<keyword evidence="2" id="KW-1185">Reference proteome</keyword>
<sequence>MGHVRTDDGSTTRTWTFLTNHARVLIAVARDPQARVRDLSGLVGITDRATQGILADLVEAGFVTRTRVGRRNEYSVHPDVQFRHPREAGHDVGELLGLFVEPGRTDSET</sequence>
<dbReference type="SUPFAM" id="SSF46785">
    <property type="entry name" value="Winged helix' DNA-binding domain"/>
    <property type="match status" value="1"/>
</dbReference>
<dbReference type="EMBL" id="AXCW01000130">
    <property type="protein sequence ID" value="EYR63086.1"/>
    <property type="molecule type" value="Genomic_DNA"/>
</dbReference>
<dbReference type="Gene3D" id="1.10.10.10">
    <property type="entry name" value="Winged helix-like DNA-binding domain superfamily/Winged helix DNA-binding domain"/>
    <property type="match status" value="1"/>
</dbReference>
<proteinExistence type="predicted"/>
<name>A0A021VPK9_9CELL</name>
<protein>
    <submittedName>
        <fullName evidence="1">AsnC family transcriptional regulator</fullName>
    </submittedName>
</protein>
<dbReference type="InterPro" id="IPR036390">
    <property type="entry name" value="WH_DNA-bd_sf"/>
</dbReference>
<dbReference type="AlphaFoldDB" id="A0A021VPK9"/>
<evidence type="ECO:0000313" key="2">
    <source>
        <dbReference type="Proteomes" id="UP000019753"/>
    </source>
</evidence>
<evidence type="ECO:0000313" key="1">
    <source>
        <dbReference type="EMBL" id="EYR63086.1"/>
    </source>
</evidence>
<dbReference type="OrthoDB" id="371140at2"/>
<gene>
    <name evidence="1" type="ORF">N866_03050</name>
</gene>
<accession>A0A021VPK9</accession>
<dbReference type="Proteomes" id="UP000019753">
    <property type="component" value="Unassembled WGS sequence"/>
</dbReference>
<dbReference type="InterPro" id="IPR036388">
    <property type="entry name" value="WH-like_DNA-bd_sf"/>
</dbReference>